<organism evidence="1 2">
    <name type="scientific">Pluteus cervinus</name>
    <dbReference type="NCBI Taxonomy" id="181527"/>
    <lineage>
        <taxon>Eukaryota</taxon>
        <taxon>Fungi</taxon>
        <taxon>Dikarya</taxon>
        <taxon>Basidiomycota</taxon>
        <taxon>Agaricomycotina</taxon>
        <taxon>Agaricomycetes</taxon>
        <taxon>Agaricomycetidae</taxon>
        <taxon>Agaricales</taxon>
        <taxon>Pluteineae</taxon>
        <taxon>Pluteaceae</taxon>
        <taxon>Pluteus</taxon>
    </lineage>
</organism>
<name>A0ACD3AIN0_9AGAR</name>
<proteinExistence type="predicted"/>
<accession>A0ACD3AIN0</accession>
<dbReference type="EMBL" id="ML208434">
    <property type="protein sequence ID" value="TFK65518.1"/>
    <property type="molecule type" value="Genomic_DNA"/>
</dbReference>
<dbReference type="Proteomes" id="UP000308600">
    <property type="component" value="Unassembled WGS sequence"/>
</dbReference>
<sequence>MGLIGHSGYDTLILDIGDVLLTRSRKANTSTDPKTLRALFSSSIWFDYECGRLSEAECYAALADQYGLETSKVRQALNDARASLRVNEELVAEIHALKSASGRRLRVFAFANISKSDWEFLFHQYTGWDSFDAVFTSFSIGERKPALFTYRHVLSKGGINPAKAILIDNRIENIVSARSLGITGIRFDNTANVIRQLRNLIGDPVRRGREFLRKNAGQMDSETEAGTIIRDNFAQLLILDLTQNKSLVYVDQSNGTWNLYQEGSAGVSTNDFNTTSLAYIGLKRLRHTADAVLDEISTYAYLDPDKIVPVSSDRHRHAVDPTVSCNILRFFYHFNRGQEVTATLNYVDSILRHRAYLDGTHHHPSPDSFLYFLTRLVHDYGDKNPDLRCQFQVMLRERLRERVNKKGCALSIAMRARACQMMGISAAADVKSLQAMQCDDGGWPMVWYRRCGQTGLRMGNRGVTTAMAVDAIATHIRESSPSSFFTPRF</sequence>
<evidence type="ECO:0000313" key="2">
    <source>
        <dbReference type="Proteomes" id="UP000308600"/>
    </source>
</evidence>
<keyword evidence="2" id="KW-1185">Reference proteome</keyword>
<gene>
    <name evidence="1" type="ORF">BDN72DRAFT_845532</name>
</gene>
<evidence type="ECO:0000313" key="1">
    <source>
        <dbReference type="EMBL" id="TFK65518.1"/>
    </source>
</evidence>
<protein>
    <submittedName>
        <fullName evidence="1">HAD-like protein</fullName>
    </submittedName>
</protein>
<reference evidence="1 2" key="1">
    <citation type="journal article" date="2019" name="Nat. Ecol. Evol.">
        <title>Megaphylogeny resolves global patterns of mushroom evolution.</title>
        <authorList>
            <person name="Varga T."/>
            <person name="Krizsan K."/>
            <person name="Foldi C."/>
            <person name="Dima B."/>
            <person name="Sanchez-Garcia M."/>
            <person name="Sanchez-Ramirez S."/>
            <person name="Szollosi G.J."/>
            <person name="Szarkandi J.G."/>
            <person name="Papp V."/>
            <person name="Albert L."/>
            <person name="Andreopoulos W."/>
            <person name="Angelini C."/>
            <person name="Antonin V."/>
            <person name="Barry K.W."/>
            <person name="Bougher N.L."/>
            <person name="Buchanan P."/>
            <person name="Buyck B."/>
            <person name="Bense V."/>
            <person name="Catcheside P."/>
            <person name="Chovatia M."/>
            <person name="Cooper J."/>
            <person name="Damon W."/>
            <person name="Desjardin D."/>
            <person name="Finy P."/>
            <person name="Geml J."/>
            <person name="Haridas S."/>
            <person name="Hughes K."/>
            <person name="Justo A."/>
            <person name="Karasinski D."/>
            <person name="Kautmanova I."/>
            <person name="Kiss B."/>
            <person name="Kocsube S."/>
            <person name="Kotiranta H."/>
            <person name="LaButti K.M."/>
            <person name="Lechner B.E."/>
            <person name="Liimatainen K."/>
            <person name="Lipzen A."/>
            <person name="Lukacs Z."/>
            <person name="Mihaltcheva S."/>
            <person name="Morgado L.N."/>
            <person name="Niskanen T."/>
            <person name="Noordeloos M.E."/>
            <person name="Ohm R.A."/>
            <person name="Ortiz-Santana B."/>
            <person name="Ovrebo C."/>
            <person name="Racz N."/>
            <person name="Riley R."/>
            <person name="Savchenko A."/>
            <person name="Shiryaev A."/>
            <person name="Soop K."/>
            <person name="Spirin V."/>
            <person name="Szebenyi C."/>
            <person name="Tomsovsky M."/>
            <person name="Tulloss R.E."/>
            <person name="Uehling J."/>
            <person name="Grigoriev I.V."/>
            <person name="Vagvolgyi C."/>
            <person name="Papp T."/>
            <person name="Martin F.M."/>
            <person name="Miettinen O."/>
            <person name="Hibbett D.S."/>
            <person name="Nagy L.G."/>
        </authorList>
    </citation>
    <scope>NUCLEOTIDE SEQUENCE [LARGE SCALE GENOMIC DNA]</scope>
    <source>
        <strain evidence="1 2">NL-1719</strain>
    </source>
</reference>